<dbReference type="Proteomes" id="UP000381260">
    <property type="component" value="Chromosome"/>
</dbReference>
<reference evidence="3 4" key="1">
    <citation type="submission" date="2019-11" db="EMBL/GenBank/DDBJ databases">
        <title>The Phosphoenolpyruvate Phosphotransferase System Regulates Serratia proteamaculans 336X Biofilm Formation and Wheat Roots colonization.</title>
        <authorList>
            <person name="Liu F."/>
        </authorList>
    </citation>
    <scope>NUCLEOTIDE SEQUENCE [LARGE SCALE GENOMIC DNA]</scope>
    <source>
        <strain evidence="3 4">336X</strain>
    </source>
</reference>
<protein>
    <recommendedName>
        <fullName evidence="2">N-acetylglucosamine binding protein A domain-containing protein</fullName>
    </recommendedName>
</protein>
<dbReference type="Gene3D" id="3.30.70.2150">
    <property type="match status" value="1"/>
</dbReference>
<organism evidence="3 4">
    <name type="scientific">Serratia proteamaculans</name>
    <dbReference type="NCBI Taxonomy" id="28151"/>
    <lineage>
        <taxon>Bacteria</taxon>
        <taxon>Pseudomonadati</taxon>
        <taxon>Pseudomonadota</taxon>
        <taxon>Gammaproteobacteria</taxon>
        <taxon>Enterobacterales</taxon>
        <taxon>Yersiniaceae</taxon>
        <taxon>Serratia</taxon>
    </lineage>
</organism>
<feature type="signal peptide" evidence="1">
    <location>
        <begin position="1"/>
        <end position="27"/>
    </location>
</feature>
<dbReference type="InterPro" id="IPR041029">
    <property type="entry name" value="GbpA_2"/>
</dbReference>
<name>A0A5Q2VCU4_SERPR</name>
<dbReference type="SUPFAM" id="SSF63829">
    <property type="entry name" value="Calcium-dependent phosphotriesterase"/>
    <property type="match status" value="1"/>
</dbReference>
<evidence type="ECO:0000313" key="4">
    <source>
        <dbReference type="Proteomes" id="UP000381260"/>
    </source>
</evidence>
<keyword evidence="1" id="KW-0732">Signal</keyword>
<accession>A0A5Q2VCU4</accession>
<dbReference type="AlphaFoldDB" id="A0A5Q2VCU4"/>
<dbReference type="EMBL" id="CP045913">
    <property type="protein sequence ID" value="QGH61984.1"/>
    <property type="molecule type" value="Genomic_DNA"/>
</dbReference>
<feature type="domain" description="N-acetylglucosamine binding protein A" evidence="2">
    <location>
        <begin position="577"/>
        <end position="655"/>
    </location>
</feature>
<proteinExistence type="predicted"/>
<dbReference type="Pfam" id="PF18416">
    <property type="entry name" value="GbpA_2"/>
    <property type="match status" value="1"/>
</dbReference>
<sequence>MKKTSHNSMTARAVACSLALSTIPLMASTQAIASLSTLAPSHQSGEVSSLLQTPLWQYALPSTNTKVLPAPEGRLYVISENKLDVIQDGKRINSIPLPSDKIFSSGKAVVSDNGDIYIPASEDAHSSETEVYFIPAQLNDVKCIFQVTQEADGAWIAKLTLQGKHLYIGVNVLDNHQNFTPYRYNQYSLDINKIKQHPKMALGNYILFSKKNTGNIRHLAVESKDGKQVFTNGQVLESESGEMLHIDPGNRLSSLIADDQGAVWYTRRTGGYDLTLAKANVFNNGINIIWNTSFNVAGADFSYPMSFNSKSRKVYLEDRVNNKIHAFNVDKPGHSQDILPSYPDTVITAPVTDTQTGQAYAVSMHEVRGNKLIGRLLRILPDGTTEAIFQGSEPLKYNDDNMLIIQGGKLHFKDGDTLYAFALGQTEETAFEPQYNIDGNAIAESSRNKPHRISWVVLDKDNNRVDSSSGHLDFDGSDPMLLDKYRWPMLVSEAINQQGGLLKAGPKKTGADENIEPGTPLASQHLNWLWLPEGKVREGYHVKITEEALDEKPASDWVLNSASQQAFESREGDDYRNKTIRFTVNRKNGKQHYDITTAEKSRFSATADIARKVNEIIPDVRLGEKTSGNQITPLHSQYRNKIWVNQGKETYQISVSYEVIK</sequence>
<dbReference type="RefSeq" id="WP_153859016.1">
    <property type="nucleotide sequence ID" value="NZ_CP045913.1"/>
</dbReference>
<evidence type="ECO:0000259" key="2">
    <source>
        <dbReference type="Pfam" id="PF18416"/>
    </source>
</evidence>
<evidence type="ECO:0000256" key="1">
    <source>
        <dbReference type="SAM" id="SignalP"/>
    </source>
</evidence>
<gene>
    <name evidence="3" type="ORF">GHV41_14630</name>
</gene>
<evidence type="ECO:0000313" key="3">
    <source>
        <dbReference type="EMBL" id="QGH61984.1"/>
    </source>
</evidence>
<feature type="chain" id="PRO_5024311354" description="N-acetylglucosamine binding protein A domain-containing protein" evidence="1">
    <location>
        <begin position="28"/>
        <end position="661"/>
    </location>
</feature>